<dbReference type="EC" id="2.8.1.7" evidence="3"/>
<evidence type="ECO:0000313" key="12">
    <source>
        <dbReference type="EMBL" id="BDR81192.1"/>
    </source>
</evidence>
<evidence type="ECO:0000256" key="5">
    <source>
        <dbReference type="ARBA" id="ARBA00022723"/>
    </source>
</evidence>
<dbReference type="NCBIfam" id="NF002806">
    <property type="entry name" value="PRK02948.1"/>
    <property type="match status" value="1"/>
</dbReference>
<evidence type="ECO:0000256" key="1">
    <source>
        <dbReference type="ARBA" id="ARBA00001933"/>
    </source>
</evidence>
<comment type="catalytic activity">
    <reaction evidence="9">
        <text>(sulfur carrier)-H + L-cysteine = (sulfur carrier)-SH + L-alanine</text>
        <dbReference type="Rhea" id="RHEA:43892"/>
        <dbReference type="Rhea" id="RHEA-COMP:14737"/>
        <dbReference type="Rhea" id="RHEA-COMP:14739"/>
        <dbReference type="ChEBI" id="CHEBI:29917"/>
        <dbReference type="ChEBI" id="CHEBI:35235"/>
        <dbReference type="ChEBI" id="CHEBI:57972"/>
        <dbReference type="ChEBI" id="CHEBI:64428"/>
        <dbReference type="EC" id="2.8.1.7"/>
    </reaction>
</comment>
<name>A0A4Q0VEZ3_CLOTA</name>
<dbReference type="RefSeq" id="WP_129030055.1">
    <property type="nucleotide sequence ID" value="NZ_AP026818.1"/>
</dbReference>
<keyword evidence="6" id="KW-0663">Pyridoxal phosphate</keyword>
<evidence type="ECO:0000313" key="15">
    <source>
        <dbReference type="Proteomes" id="UP001321763"/>
    </source>
</evidence>
<dbReference type="Proteomes" id="UP001321763">
    <property type="component" value="Chromosome"/>
</dbReference>
<evidence type="ECO:0000256" key="6">
    <source>
        <dbReference type="ARBA" id="ARBA00022898"/>
    </source>
</evidence>
<accession>A0A4Q0VEZ3</accession>
<evidence type="ECO:0000256" key="7">
    <source>
        <dbReference type="ARBA" id="ARBA00023004"/>
    </source>
</evidence>
<reference evidence="13 14" key="1">
    <citation type="submission" date="2018-06" db="EMBL/GenBank/DDBJ databases">
        <title>Genome conservation of Clostridium tetani.</title>
        <authorList>
            <person name="Bruggemann H."/>
            <person name="Popoff M.R."/>
        </authorList>
    </citation>
    <scope>NUCLEOTIDE SEQUENCE [LARGE SCALE GENOMIC DNA]</scope>
    <source>
        <strain evidence="13 14">2017.061</strain>
    </source>
</reference>
<dbReference type="AlphaFoldDB" id="A0A4Q0VEZ3"/>
<dbReference type="Gene3D" id="1.10.260.50">
    <property type="match status" value="1"/>
</dbReference>
<dbReference type="GO" id="GO:0046872">
    <property type="term" value="F:metal ion binding"/>
    <property type="evidence" value="ECO:0007669"/>
    <property type="project" value="UniProtKB-KW"/>
</dbReference>
<protein>
    <recommendedName>
        <fullName evidence="3">cysteine desulfurase</fullName>
        <ecNumber evidence="3">2.8.1.7</ecNumber>
    </recommendedName>
</protein>
<dbReference type="EMBL" id="AP026818">
    <property type="protein sequence ID" value="BDR81192.1"/>
    <property type="molecule type" value="Genomic_DNA"/>
</dbReference>
<dbReference type="InterPro" id="IPR016454">
    <property type="entry name" value="Cysteine_dSase"/>
</dbReference>
<dbReference type="InterPro" id="IPR015422">
    <property type="entry name" value="PyrdxlP-dep_Trfase_small"/>
</dbReference>
<evidence type="ECO:0000256" key="8">
    <source>
        <dbReference type="ARBA" id="ARBA00023014"/>
    </source>
</evidence>
<dbReference type="InterPro" id="IPR015424">
    <property type="entry name" value="PyrdxlP-dep_Trfase"/>
</dbReference>
<comment type="similarity">
    <text evidence="2">Belongs to the class-V pyridoxal-phosphate-dependent aminotransferase family. NifS/IscS subfamily.</text>
</comment>
<evidence type="ECO:0000259" key="11">
    <source>
        <dbReference type="Pfam" id="PF00266"/>
    </source>
</evidence>
<evidence type="ECO:0000313" key="13">
    <source>
        <dbReference type="EMBL" id="RXI49337.1"/>
    </source>
</evidence>
<evidence type="ECO:0000256" key="10">
    <source>
        <dbReference type="RuleBase" id="RU004504"/>
    </source>
</evidence>
<dbReference type="Gene3D" id="3.40.640.10">
    <property type="entry name" value="Type I PLP-dependent aspartate aminotransferase-like (Major domain)"/>
    <property type="match status" value="1"/>
</dbReference>
<sequence>MKKNIYMDYAATTYIKKEVIEAMMPYLTEYYANPSSVYNMSNNLKIVIDKAKEEIADFIGSNPEEVFFTSGGTEGDNWSIKGIAYANEKKGKHIITSSIEHPAVLNSCKYLKEKGFEITFLPVDSYGKVDLEKLEKSIRNDTILVSIMAANNEIGTIQDIKSIGEICKRHKVLFHTDAVQALGQIPINVEEMGIDLMTITAHKIYGPKGIGALYIKKGTKIENILHGGSQERGKRPGTENTLAIVGFKKAVSLLKENGLEESKRIEKLRDKFIKGLLQIENTKINGAMGKERLKGNVNVSFKNIDGELLLMLLDREGIYASAGSACSAGSIDASHVLVALGSEDEFLKGTIRFTLGARNTEEEVDFVLEKLNQLIKKI</sequence>
<comment type="cofactor">
    <cofactor evidence="1 10">
        <name>pyridoxal 5'-phosphate</name>
        <dbReference type="ChEBI" id="CHEBI:597326"/>
    </cofactor>
</comment>
<evidence type="ECO:0000256" key="4">
    <source>
        <dbReference type="ARBA" id="ARBA00022679"/>
    </source>
</evidence>
<feature type="domain" description="Aminotransferase class V" evidence="11">
    <location>
        <begin position="5"/>
        <end position="365"/>
    </location>
</feature>
<dbReference type="FunFam" id="3.40.640.10:FF:000084">
    <property type="entry name" value="IscS-like cysteine desulfurase"/>
    <property type="match status" value="1"/>
</dbReference>
<dbReference type="GO" id="GO:0051536">
    <property type="term" value="F:iron-sulfur cluster binding"/>
    <property type="evidence" value="ECO:0007669"/>
    <property type="project" value="UniProtKB-KW"/>
</dbReference>
<dbReference type="InterPro" id="IPR015421">
    <property type="entry name" value="PyrdxlP-dep_Trfase_major"/>
</dbReference>
<proteinExistence type="inferred from homology"/>
<dbReference type="EMBL" id="QMAP01000004">
    <property type="protein sequence ID" value="RXI49337.1"/>
    <property type="molecule type" value="Genomic_DNA"/>
</dbReference>
<organism evidence="13 14">
    <name type="scientific">Clostridium tetani</name>
    <dbReference type="NCBI Taxonomy" id="1513"/>
    <lineage>
        <taxon>Bacteria</taxon>
        <taxon>Bacillati</taxon>
        <taxon>Bacillota</taxon>
        <taxon>Clostridia</taxon>
        <taxon>Eubacteriales</taxon>
        <taxon>Clostridiaceae</taxon>
        <taxon>Clostridium</taxon>
    </lineage>
</organism>
<dbReference type="PROSITE" id="PS00595">
    <property type="entry name" value="AA_TRANSFER_CLASS_5"/>
    <property type="match status" value="1"/>
</dbReference>
<evidence type="ECO:0000256" key="9">
    <source>
        <dbReference type="ARBA" id="ARBA00050776"/>
    </source>
</evidence>
<gene>
    <name evidence="12" type="primary">iscS</name>
    <name evidence="13" type="ORF">DP130_04590</name>
    <name evidence="12" type="ORF">K234311028_14380</name>
</gene>
<dbReference type="InterPro" id="IPR020578">
    <property type="entry name" value="Aminotrans_V_PyrdxlP_BS"/>
</dbReference>
<reference evidence="12 15" key="2">
    <citation type="submission" date="2022-09" db="EMBL/GenBank/DDBJ databases">
        <title>complete genome sequences of Clostridium tetani str. KHSU-234311-028 isolated from soil.</title>
        <authorList>
            <person name="Sekizuka T."/>
            <person name="Shitada C."/>
            <person name="Takahashi M."/>
            <person name="Kuroda M."/>
        </authorList>
    </citation>
    <scope>NUCLEOTIDE SEQUENCE [LARGE SCALE GENOMIC DNA]</scope>
    <source>
        <strain evidence="12 15">KHSU-234311-028</strain>
    </source>
</reference>
<dbReference type="PANTHER" id="PTHR11601:SF34">
    <property type="entry name" value="CYSTEINE DESULFURASE"/>
    <property type="match status" value="1"/>
</dbReference>
<dbReference type="InterPro" id="IPR000192">
    <property type="entry name" value="Aminotrans_V_dom"/>
</dbReference>
<keyword evidence="5" id="KW-0479">Metal-binding</keyword>
<dbReference type="Proteomes" id="UP000290921">
    <property type="component" value="Unassembled WGS sequence"/>
</dbReference>
<evidence type="ECO:0000256" key="2">
    <source>
        <dbReference type="ARBA" id="ARBA00006490"/>
    </source>
</evidence>
<keyword evidence="7" id="KW-0408">Iron</keyword>
<dbReference type="PANTHER" id="PTHR11601">
    <property type="entry name" value="CYSTEINE DESULFURYLASE FAMILY MEMBER"/>
    <property type="match status" value="1"/>
</dbReference>
<dbReference type="Gene3D" id="3.90.1150.10">
    <property type="entry name" value="Aspartate Aminotransferase, domain 1"/>
    <property type="match status" value="1"/>
</dbReference>
<dbReference type="GO" id="GO:0031071">
    <property type="term" value="F:cysteine desulfurase activity"/>
    <property type="evidence" value="ECO:0007669"/>
    <property type="project" value="UniProtKB-EC"/>
</dbReference>
<keyword evidence="4" id="KW-0808">Transferase</keyword>
<dbReference type="PIRSF" id="PIRSF005572">
    <property type="entry name" value="NifS"/>
    <property type="match status" value="1"/>
</dbReference>
<evidence type="ECO:0000256" key="3">
    <source>
        <dbReference type="ARBA" id="ARBA00012239"/>
    </source>
</evidence>
<dbReference type="Pfam" id="PF00266">
    <property type="entry name" value="Aminotran_5"/>
    <property type="match status" value="1"/>
</dbReference>
<keyword evidence="8" id="KW-0411">Iron-sulfur</keyword>
<evidence type="ECO:0000313" key="14">
    <source>
        <dbReference type="Proteomes" id="UP000290921"/>
    </source>
</evidence>
<dbReference type="SUPFAM" id="SSF53383">
    <property type="entry name" value="PLP-dependent transferases"/>
    <property type="match status" value="1"/>
</dbReference>